<reference evidence="1 2" key="1">
    <citation type="submission" date="2024-06" db="EMBL/GenBank/DDBJ databases">
        <title>Genomic Encyclopedia of Type Strains, Phase IV (KMG-IV): sequencing the most valuable type-strain genomes for metagenomic binning, comparative biology and taxonomic classification.</title>
        <authorList>
            <person name="Goeker M."/>
        </authorList>
    </citation>
    <scope>NUCLEOTIDE SEQUENCE [LARGE SCALE GENOMIC DNA]</scope>
    <source>
        <strain evidence="1 2">DSM 19730</strain>
    </source>
</reference>
<accession>A0ABV2KQL6</accession>
<evidence type="ECO:0000313" key="1">
    <source>
        <dbReference type="EMBL" id="MET3663360.1"/>
    </source>
</evidence>
<sequence>MGFVAATVAEVTTLMAEDCGGRVAPEPGSRTITVTYHWDSATQRYMPDSDAFTLLAHENRQRY</sequence>
<organism evidence="1 2">
    <name type="scientific">Aquamicrobium ahrensii</name>
    <dbReference type="NCBI Taxonomy" id="469551"/>
    <lineage>
        <taxon>Bacteria</taxon>
        <taxon>Pseudomonadati</taxon>
        <taxon>Pseudomonadota</taxon>
        <taxon>Alphaproteobacteria</taxon>
        <taxon>Hyphomicrobiales</taxon>
        <taxon>Phyllobacteriaceae</taxon>
        <taxon>Aquamicrobium</taxon>
    </lineage>
</organism>
<proteinExistence type="predicted"/>
<gene>
    <name evidence="1" type="ORF">ABID44_003716</name>
</gene>
<protein>
    <submittedName>
        <fullName evidence="1">Uncharacterized protein</fullName>
    </submittedName>
</protein>
<dbReference type="RefSeq" id="WP_354153146.1">
    <property type="nucleotide sequence ID" value="NZ_JBEPMN010000027.1"/>
</dbReference>
<dbReference type="EMBL" id="JBEPMN010000027">
    <property type="protein sequence ID" value="MET3663360.1"/>
    <property type="molecule type" value="Genomic_DNA"/>
</dbReference>
<name>A0ABV2KQL6_9HYPH</name>
<keyword evidence="2" id="KW-1185">Reference proteome</keyword>
<dbReference type="Proteomes" id="UP001549143">
    <property type="component" value="Unassembled WGS sequence"/>
</dbReference>
<comment type="caution">
    <text evidence="1">The sequence shown here is derived from an EMBL/GenBank/DDBJ whole genome shotgun (WGS) entry which is preliminary data.</text>
</comment>
<evidence type="ECO:0000313" key="2">
    <source>
        <dbReference type="Proteomes" id="UP001549143"/>
    </source>
</evidence>